<evidence type="ECO:0000256" key="1">
    <source>
        <dbReference type="SAM" id="SignalP"/>
    </source>
</evidence>
<proteinExistence type="predicted"/>
<protein>
    <submittedName>
        <fullName evidence="2">Uncharacterized protein</fullName>
    </submittedName>
</protein>
<keyword evidence="1" id="KW-0732">Signal</keyword>
<feature type="chain" id="PRO_5015147496" evidence="1">
    <location>
        <begin position="17"/>
        <end position="43"/>
    </location>
</feature>
<reference evidence="2" key="1">
    <citation type="submission" date="2018-02" db="EMBL/GenBank/DDBJ databases">
        <title>Rhizophora mucronata_Transcriptome.</title>
        <authorList>
            <person name="Meera S.P."/>
            <person name="Sreeshan A."/>
            <person name="Augustine A."/>
        </authorList>
    </citation>
    <scope>NUCLEOTIDE SEQUENCE</scope>
    <source>
        <tissue evidence="2">Leaf</tissue>
    </source>
</reference>
<dbReference type="EMBL" id="GGEC01005638">
    <property type="protein sequence ID" value="MBW86121.1"/>
    <property type="molecule type" value="Transcribed_RNA"/>
</dbReference>
<evidence type="ECO:0000313" key="2">
    <source>
        <dbReference type="EMBL" id="MBW86121.1"/>
    </source>
</evidence>
<feature type="signal peptide" evidence="1">
    <location>
        <begin position="1"/>
        <end position="16"/>
    </location>
</feature>
<sequence>MAILLVGIVLVSNCSSHTVTFFGQGMRFPFQTVDQDCKTLTHQ</sequence>
<organism evidence="2">
    <name type="scientific">Rhizophora mucronata</name>
    <name type="common">Asiatic mangrove</name>
    <dbReference type="NCBI Taxonomy" id="61149"/>
    <lineage>
        <taxon>Eukaryota</taxon>
        <taxon>Viridiplantae</taxon>
        <taxon>Streptophyta</taxon>
        <taxon>Embryophyta</taxon>
        <taxon>Tracheophyta</taxon>
        <taxon>Spermatophyta</taxon>
        <taxon>Magnoliopsida</taxon>
        <taxon>eudicotyledons</taxon>
        <taxon>Gunneridae</taxon>
        <taxon>Pentapetalae</taxon>
        <taxon>rosids</taxon>
        <taxon>fabids</taxon>
        <taxon>Malpighiales</taxon>
        <taxon>Rhizophoraceae</taxon>
        <taxon>Rhizophora</taxon>
    </lineage>
</organism>
<accession>A0A2P2IY23</accession>
<name>A0A2P2IY23_RHIMU</name>
<dbReference type="AlphaFoldDB" id="A0A2P2IY23"/>